<feature type="domain" description="F-box" evidence="1">
    <location>
        <begin position="14"/>
        <end position="53"/>
    </location>
</feature>
<gene>
    <name evidence="4" type="primary">LOC104756183</name>
</gene>
<dbReference type="InterPro" id="IPR001810">
    <property type="entry name" value="F-box_dom"/>
</dbReference>
<dbReference type="Pfam" id="PF03478">
    <property type="entry name" value="Beta-prop_KIB1-4"/>
    <property type="match status" value="1"/>
</dbReference>
<keyword evidence="3" id="KW-1185">Reference proteome</keyword>
<dbReference type="Proteomes" id="UP000694864">
    <property type="component" value="Chromosome 2"/>
</dbReference>
<dbReference type="InterPro" id="IPR005174">
    <property type="entry name" value="KIB1-4_b-propeller"/>
</dbReference>
<dbReference type="Pfam" id="PF00646">
    <property type="entry name" value="F-box"/>
    <property type="match status" value="1"/>
</dbReference>
<protein>
    <submittedName>
        <fullName evidence="4">F-box/kelch-repeat protein At3g18720-like</fullName>
    </submittedName>
</protein>
<proteinExistence type="predicted"/>
<evidence type="ECO:0000259" key="1">
    <source>
        <dbReference type="Pfam" id="PF00646"/>
    </source>
</evidence>
<accession>A0ABM0WW62</accession>
<dbReference type="SUPFAM" id="SSF50965">
    <property type="entry name" value="Galactose oxidase, central domain"/>
    <property type="match status" value="1"/>
</dbReference>
<dbReference type="GeneID" id="104756183"/>
<dbReference type="PANTHER" id="PTHR33127">
    <property type="entry name" value="TRANSMEMBRANE PROTEIN"/>
    <property type="match status" value="1"/>
</dbReference>
<reference evidence="3" key="1">
    <citation type="journal article" date="2014" name="Nat. Commun.">
        <title>The emerging biofuel crop Camelina sativa retains a highly undifferentiated hexaploid genome structure.</title>
        <authorList>
            <person name="Kagale S."/>
            <person name="Koh C."/>
            <person name="Nixon J."/>
            <person name="Bollina V."/>
            <person name="Clarke W.E."/>
            <person name="Tuteja R."/>
            <person name="Spillane C."/>
            <person name="Robinson S.J."/>
            <person name="Links M.G."/>
            <person name="Clarke C."/>
            <person name="Higgins E.E."/>
            <person name="Huebert T."/>
            <person name="Sharpe A.G."/>
            <person name="Parkin I.A."/>
        </authorList>
    </citation>
    <scope>NUCLEOTIDE SEQUENCE [LARGE SCALE GENOMIC DNA]</scope>
    <source>
        <strain evidence="3">cv. DH55</strain>
    </source>
</reference>
<dbReference type="PANTHER" id="PTHR33127:SF5">
    <property type="entry name" value="TRANSMEMBRANE PROTEIN"/>
    <property type="match status" value="1"/>
</dbReference>
<name>A0ABM0WW62_CAMSA</name>
<evidence type="ECO:0000313" key="4">
    <source>
        <dbReference type="RefSeq" id="XP_010477029.1"/>
    </source>
</evidence>
<organism evidence="3 4">
    <name type="scientific">Camelina sativa</name>
    <name type="common">False flax</name>
    <name type="synonym">Myagrum sativum</name>
    <dbReference type="NCBI Taxonomy" id="90675"/>
    <lineage>
        <taxon>Eukaryota</taxon>
        <taxon>Viridiplantae</taxon>
        <taxon>Streptophyta</taxon>
        <taxon>Embryophyta</taxon>
        <taxon>Tracheophyta</taxon>
        <taxon>Spermatophyta</taxon>
        <taxon>Magnoliopsida</taxon>
        <taxon>eudicotyledons</taxon>
        <taxon>Gunneridae</taxon>
        <taxon>Pentapetalae</taxon>
        <taxon>rosids</taxon>
        <taxon>malvids</taxon>
        <taxon>Brassicales</taxon>
        <taxon>Brassicaceae</taxon>
        <taxon>Camelineae</taxon>
        <taxon>Camelina</taxon>
    </lineage>
</organism>
<dbReference type="Gene3D" id="1.20.1280.50">
    <property type="match status" value="1"/>
</dbReference>
<dbReference type="InterPro" id="IPR036047">
    <property type="entry name" value="F-box-like_dom_sf"/>
</dbReference>
<reference evidence="4" key="2">
    <citation type="submission" date="2025-08" db="UniProtKB">
        <authorList>
            <consortium name="RefSeq"/>
        </authorList>
    </citation>
    <scope>IDENTIFICATION</scope>
    <source>
        <tissue evidence="4">Leaf</tissue>
    </source>
</reference>
<sequence>MDQKKKCITGLWELNIPSNLLQAILSRLGLKANIQASVVCKTWCEAAVSVRKRKLQPPLPWLFYLKRGKYILFDPSRSQTYYQTSPELKGVKGSEISCSKDKDGWLLVSSANYSKPVFFFNPFTRERINLPKRSSGNFSCNQLSFSAAPTSSSCLVISLTSYSHENSVITSWRPGETVWKVHRFRYRPPRGMWTKCVFSNGVLYCLSTSGYLSVFDPSKETWNILRVRPWSYPTVGPKEFGRRVLMMENEGDIFVMVLHHPDNNPSVFKLNLKYMKWEEKRDVGGLTIFASYPGSFIRASLSANERNKVYLSAKEPHSVYYSLGDEESSGLPTNIYLSKRIAWVDPPHNNVIL</sequence>
<dbReference type="SUPFAM" id="SSF81383">
    <property type="entry name" value="F-box domain"/>
    <property type="match status" value="1"/>
</dbReference>
<evidence type="ECO:0000259" key="2">
    <source>
        <dbReference type="Pfam" id="PF03478"/>
    </source>
</evidence>
<evidence type="ECO:0000313" key="3">
    <source>
        <dbReference type="Proteomes" id="UP000694864"/>
    </source>
</evidence>
<dbReference type="RefSeq" id="XP_010477029.1">
    <property type="nucleotide sequence ID" value="XM_010478727.1"/>
</dbReference>
<dbReference type="InterPro" id="IPR011043">
    <property type="entry name" value="Gal_Oxase/kelch_b-propeller"/>
</dbReference>
<feature type="domain" description="KIB1-4 beta-propeller" evidence="2">
    <location>
        <begin position="72"/>
        <end position="313"/>
    </location>
</feature>